<protein>
    <submittedName>
        <fullName evidence="2">Uncharacterized protein</fullName>
    </submittedName>
</protein>
<feature type="region of interest" description="Disordered" evidence="1">
    <location>
        <begin position="166"/>
        <end position="185"/>
    </location>
</feature>
<organism evidence="2 3">
    <name type="scientific">Brassica cretica</name>
    <name type="common">Mustard</name>
    <dbReference type="NCBI Taxonomy" id="69181"/>
    <lineage>
        <taxon>Eukaryota</taxon>
        <taxon>Viridiplantae</taxon>
        <taxon>Streptophyta</taxon>
        <taxon>Embryophyta</taxon>
        <taxon>Tracheophyta</taxon>
        <taxon>Spermatophyta</taxon>
        <taxon>Magnoliopsida</taxon>
        <taxon>eudicotyledons</taxon>
        <taxon>Gunneridae</taxon>
        <taxon>Pentapetalae</taxon>
        <taxon>rosids</taxon>
        <taxon>malvids</taxon>
        <taxon>Brassicales</taxon>
        <taxon>Brassicaceae</taxon>
        <taxon>Brassiceae</taxon>
        <taxon>Brassica</taxon>
    </lineage>
</organism>
<dbReference type="AlphaFoldDB" id="A0A8S9LSD0"/>
<feature type="compositionally biased region" description="Basic residues" evidence="1">
    <location>
        <begin position="171"/>
        <end position="185"/>
    </location>
</feature>
<dbReference type="EMBL" id="QGKW02000276">
    <property type="protein sequence ID" value="KAF2608488.1"/>
    <property type="molecule type" value="Genomic_DNA"/>
</dbReference>
<evidence type="ECO:0000256" key="1">
    <source>
        <dbReference type="SAM" id="MobiDB-lite"/>
    </source>
</evidence>
<accession>A0A8S9LSD0</accession>
<dbReference type="Proteomes" id="UP000712281">
    <property type="component" value="Unassembled WGS sequence"/>
</dbReference>
<name>A0A8S9LSD0_BRACR</name>
<reference evidence="2" key="1">
    <citation type="submission" date="2019-12" db="EMBL/GenBank/DDBJ databases">
        <title>Genome sequencing and annotation of Brassica cretica.</title>
        <authorList>
            <person name="Studholme D.J."/>
            <person name="Sarris P.F."/>
        </authorList>
    </citation>
    <scope>NUCLEOTIDE SEQUENCE</scope>
    <source>
        <strain evidence="2">PFS-001/15</strain>
        <tissue evidence="2">Leaf</tissue>
    </source>
</reference>
<evidence type="ECO:0000313" key="3">
    <source>
        <dbReference type="Proteomes" id="UP000712281"/>
    </source>
</evidence>
<comment type="caution">
    <text evidence="2">The sequence shown here is derived from an EMBL/GenBank/DDBJ whole genome shotgun (WGS) entry which is preliminary data.</text>
</comment>
<sequence>MRFIIRKEGTRWVLLHRKRWNREILVEGPREGPHGFPTMFPELPKEDQRSALVYVSHADETERLARIKRVPLTIEEKKLEEDKAMSKLSNNLLKGKGMVFGYSKEGARLTNISSPAISLGRTTPEVRPFMSQEDGTSDQSFSSPFITKSSTVFSLSASRKSLVTGTAGGVKKTRNRPPAWKRRQRKVLDKVQRQWCVRY</sequence>
<evidence type="ECO:0000313" key="2">
    <source>
        <dbReference type="EMBL" id="KAF2608488.1"/>
    </source>
</evidence>
<gene>
    <name evidence="2" type="ORF">F2Q68_00045168</name>
</gene>
<proteinExistence type="predicted"/>